<keyword evidence="1" id="KW-1133">Transmembrane helix</keyword>
<feature type="transmembrane region" description="Helical" evidence="1">
    <location>
        <begin position="7"/>
        <end position="24"/>
    </location>
</feature>
<name>A0A380JCU1_STRDO</name>
<evidence type="ECO:0000313" key="3">
    <source>
        <dbReference type="Proteomes" id="UP000254082"/>
    </source>
</evidence>
<keyword evidence="1" id="KW-0812">Transmembrane</keyword>
<accession>A0A380JCU1</accession>
<protein>
    <submittedName>
        <fullName evidence="2">Uncharacterized protein</fullName>
    </submittedName>
</protein>
<dbReference type="Proteomes" id="UP000254082">
    <property type="component" value="Unassembled WGS sequence"/>
</dbReference>
<keyword evidence="1" id="KW-0472">Membrane</keyword>
<keyword evidence="3" id="KW-1185">Reference proteome</keyword>
<sequence>MSQSLELLLAIVVNVVSGLLLYDIDKWLDDKDK</sequence>
<evidence type="ECO:0000313" key="2">
    <source>
        <dbReference type="EMBL" id="SUN35217.1"/>
    </source>
</evidence>
<evidence type="ECO:0000256" key="1">
    <source>
        <dbReference type="SAM" id="Phobius"/>
    </source>
</evidence>
<gene>
    <name evidence="2" type="ORF">NCTC11391_00192</name>
</gene>
<reference evidence="2 3" key="1">
    <citation type="submission" date="2018-06" db="EMBL/GenBank/DDBJ databases">
        <authorList>
            <consortium name="Pathogen Informatics"/>
            <person name="Doyle S."/>
        </authorList>
    </citation>
    <scope>NUCLEOTIDE SEQUENCE [LARGE SCALE GENOMIC DNA]</scope>
    <source>
        <strain evidence="3">NCTC 11391</strain>
    </source>
</reference>
<organism evidence="2 3">
    <name type="scientific">Streptococcus downei MFe28</name>
    <dbReference type="NCBI Taxonomy" id="764290"/>
    <lineage>
        <taxon>Bacteria</taxon>
        <taxon>Bacillati</taxon>
        <taxon>Bacillota</taxon>
        <taxon>Bacilli</taxon>
        <taxon>Lactobacillales</taxon>
        <taxon>Streptococcaceae</taxon>
        <taxon>Streptococcus</taxon>
    </lineage>
</organism>
<dbReference type="AlphaFoldDB" id="A0A380JCU1"/>
<proteinExistence type="predicted"/>
<dbReference type="EMBL" id="UHFA01000002">
    <property type="protein sequence ID" value="SUN35217.1"/>
    <property type="molecule type" value="Genomic_DNA"/>
</dbReference>